<protein>
    <submittedName>
        <fullName evidence="7">DNA helicase</fullName>
    </submittedName>
</protein>
<dbReference type="PANTHER" id="PTHR11070:SF45">
    <property type="entry name" value="DNA 3'-5' HELICASE"/>
    <property type="match status" value="1"/>
</dbReference>
<evidence type="ECO:0000256" key="4">
    <source>
        <dbReference type="ARBA" id="ARBA00022840"/>
    </source>
</evidence>
<dbReference type="SUPFAM" id="SSF52540">
    <property type="entry name" value="P-loop containing nucleoside triphosphate hydrolases"/>
    <property type="match status" value="1"/>
</dbReference>
<dbReference type="AlphaFoldDB" id="A0A9W6HMH2"/>
<dbReference type="InterPro" id="IPR000212">
    <property type="entry name" value="DNA_helicase_UvrD/REP"/>
</dbReference>
<sequence>METSTAGGSVFDLPERLRAKGDVRLIQDDERAFGRLRAALADTVADAESRLDRARRQRVTGGQEALDRDLDIQRLSRRLRILRRFGVDACVGRIDPVDGEPVRIGRFGVADADGTRLLVDWRAPAAERYFAASHGDPMGVSSRRRYRWLRGRIVDYWDEVFVDDGIDHRAALDDQSAFIASLGQSRTPKMRDVLATIQSDQDATIRAGSDGALVVDGGPGTGKTVVALHRAAYLLYADARLQGGRGGLLFIGPHRPYIDYIDDVLPSLGEEGARVATPADLVTGGQDAREENDPAVRRLKSDARIAAAVERAVRLWQHPPTRATSVPTHWGPVRLSAAQCSGVFEASDGALSHNELRIEAWDRFLDIVADRIGDLRRDSEADPISERWSQGWGEATPADETWLDAVSREGDFDAYGADDEVDAPVRMTLEADSELRARFDAFWPLLDPDALLRGLWRSGAMLRACAPWLGEADIAALTAAGAQGAGWTDVDLPALDVARTLVGDPSVEVRERRRRAEAEAEREIRDAVRDDLIASDDSDMRIMGMLRGQDLRRTLAAPDERALDPFAGPFAHIVVDEAQELSDAQWQMLVRRCPSRSFTIVGDRAQARHGFPESWANRLARVGLDRVRVATLTVNYRTPAEVMDVAGPVIRAVLPDANVPGAVRSSGLPVREGAVSELTSVLDDWEAAHPDGIAVVIGAPWFDGRERVRSLSPVLVKGLEFDLVVIVDPEGWGSGVTGAVDRYVAMTRATGELVLLRS</sequence>
<keyword evidence="4 5" id="KW-0067">ATP-binding</keyword>
<dbReference type="Gene3D" id="3.40.50.300">
    <property type="entry name" value="P-loop containing nucleotide triphosphate hydrolases"/>
    <property type="match status" value="2"/>
</dbReference>
<dbReference type="InterPro" id="IPR027417">
    <property type="entry name" value="P-loop_NTPase"/>
</dbReference>
<evidence type="ECO:0000256" key="5">
    <source>
        <dbReference type="PROSITE-ProRule" id="PRU00560"/>
    </source>
</evidence>
<evidence type="ECO:0000259" key="6">
    <source>
        <dbReference type="PROSITE" id="PS51198"/>
    </source>
</evidence>
<dbReference type="NCBIfam" id="NF041254">
    <property type="entry name" value="motor_HelR"/>
    <property type="match status" value="1"/>
</dbReference>
<proteinExistence type="predicted"/>
<reference evidence="7" key="2">
    <citation type="submission" date="2023-01" db="EMBL/GenBank/DDBJ databases">
        <authorList>
            <person name="Sun Q."/>
            <person name="Evtushenko L."/>
        </authorList>
    </citation>
    <scope>NUCLEOTIDE SEQUENCE</scope>
    <source>
        <strain evidence="7">VKM Ac-1940</strain>
    </source>
</reference>
<evidence type="ECO:0000256" key="2">
    <source>
        <dbReference type="ARBA" id="ARBA00022801"/>
    </source>
</evidence>
<keyword evidence="8" id="KW-1185">Reference proteome</keyword>
<comment type="caution">
    <text evidence="7">The sequence shown here is derived from an EMBL/GenBank/DDBJ whole genome shotgun (WGS) entry which is preliminary data.</text>
</comment>
<evidence type="ECO:0000313" key="8">
    <source>
        <dbReference type="Proteomes" id="UP001142291"/>
    </source>
</evidence>
<dbReference type="InterPro" id="IPR014016">
    <property type="entry name" value="UvrD-like_ATP-bd"/>
</dbReference>
<keyword evidence="2 5" id="KW-0378">Hydrolase</keyword>
<dbReference type="PROSITE" id="PS51198">
    <property type="entry name" value="UVRD_HELICASE_ATP_BIND"/>
    <property type="match status" value="1"/>
</dbReference>
<dbReference type="GO" id="GO:0005829">
    <property type="term" value="C:cytosol"/>
    <property type="evidence" value="ECO:0007669"/>
    <property type="project" value="TreeGrafter"/>
</dbReference>
<dbReference type="GO" id="GO:0000725">
    <property type="term" value="P:recombinational repair"/>
    <property type="evidence" value="ECO:0007669"/>
    <property type="project" value="TreeGrafter"/>
</dbReference>
<dbReference type="GO" id="GO:0005524">
    <property type="term" value="F:ATP binding"/>
    <property type="evidence" value="ECO:0007669"/>
    <property type="project" value="UniProtKB-UniRule"/>
</dbReference>
<organism evidence="7 8">
    <name type="scientific">Microbacterium dextranolyticum</name>
    <dbReference type="NCBI Taxonomy" id="36806"/>
    <lineage>
        <taxon>Bacteria</taxon>
        <taxon>Bacillati</taxon>
        <taxon>Actinomycetota</taxon>
        <taxon>Actinomycetes</taxon>
        <taxon>Micrococcales</taxon>
        <taxon>Microbacteriaceae</taxon>
        <taxon>Microbacterium</taxon>
    </lineage>
</organism>
<reference evidence="7" key="1">
    <citation type="journal article" date="2014" name="Int. J. Syst. Evol. Microbiol.">
        <title>Complete genome sequence of Corynebacterium casei LMG S-19264T (=DSM 44701T), isolated from a smear-ripened cheese.</title>
        <authorList>
            <consortium name="US DOE Joint Genome Institute (JGI-PGF)"/>
            <person name="Walter F."/>
            <person name="Albersmeier A."/>
            <person name="Kalinowski J."/>
            <person name="Ruckert C."/>
        </authorList>
    </citation>
    <scope>NUCLEOTIDE SEQUENCE</scope>
    <source>
        <strain evidence="7">VKM Ac-1940</strain>
    </source>
</reference>
<evidence type="ECO:0000256" key="1">
    <source>
        <dbReference type="ARBA" id="ARBA00022741"/>
    </source>
</evidence>
<dbReference type="GO" id="GO:0016787">
    <property type="term" value="F:hydrolase activity"/>
    <property type="evidence" value="ECO:0007669"/>
    <property type="project" value="UniProtKB-UniRule"/>
</dbReference>
<feature type="domain" description="UvrD-like helicase ATP-binding" evidence="6">
    <location>
        <begin position="196"/>
        <end position="639"/>
    </location>
</feature>
<dbReference type="RefSeq" id="WP_204963619.1">
    <property type="nucleotide sequence ID" value="NZ_BAAAUR010000001.1"/>
</dbReference>
<dbReference type="PANTHER" id="PTHR11070">
    <property type="entry name" value="UVRD / RECB / PCRA DNA HELICASE FAMILY MEMBER"/>
    <property type="match status" value="1"/>
</dbReference>
<dbReference type="Proteomes" id="UP001142291">
    <property type="component" value="Unassembled WGS sequence"/>
</dbReference>
<keyword evidence="1 5" id="KW-0547">Nucleotide-binding</keyword>
<gene>
    <name evidence="7" type="ORF">GCM10017591_19940</name>
</gene>
<feature type="binding site" evidence="5">
    <location>
        <begin position="217"/>
        <end position="224"/>
    </location>
    <ligand>
        <name>ATP</name>
        <dbReference type="ChEBI" id="CHEBI:30616"/>
    </ligand>
</feature>
<dbReference type="EMBL" id="BSER01000009">
    <property type="protein sequence ID" value="GLJ95931.1"/>
    <property type="molecule type" value="Genomic_DNA"/>
</dbReference>
<evidence type="ECO:0000313" key="7">
    <source>
        <dbReference type="EMBL" id="GLJ95931.1"/>
    </source>
</evidence>
<name>A0A9W6HMH2_9MICO</name>
<keyword evidence="3 5" id="KW-0347">Helicase</keyword>
<accession>A0A9W6HMH2</accession>
<evidence type="ECO:0000256" key="3">
    <source>
        <dbReference type="ARBA" id="ARBA00022806"/>
    </source>
</evidence>
<dbReference type="GO" id="GO:0003677">
    <property type="term" value="F:DNA binding"/>
    <property type="evidence" value="ECO:0007669"/>
    <property type="project" value="InterPro"/>
</dbReference>
<dbReference type="GO" id="GO:0043138">
    <property type="term" value="F:3'-5' DNA helicase activity"/>
    <property type="evidence" value="ECO:0007669"/>
    <property type="project" value="TreeGrafter"/>
</dbReference>